<dbReference type="InterPro" id="IPR023753">
    <property type="entry name" value="FAD/NAD-binding_dom"/>
</dbReference>
<dbReference type="Proteomes" id="UP000463388">
    <property type="component" value="Unassembled WGS sequence"/>
</dbReference>
<comment type="caution">
    <text evidence="3">The sequence shown here is derived from an EMBL/GenBank/DDBJ whole genome shotgun (WGS) entry which is preliminary data.</text>
</comment>
<keyword evidence="1" id="KW-0560">Oxidoreductase</keyword>
<keyword evidence="4" id="KW-1185">Reference proteome</keyword>
<dbReference type="PANTHER" id="PTHR42949:SF3">
    <property type="entry name" value="ANAEROBIC GLYCEROL-3-PHOSPHATE DEHYDROGENASE SUBUNIT B"/>
    <property type="match status" value="1"/>
</dbReference>
<gene>
    <name evidence="3" type="ORF">GKZ27_06380</name>
</gene>
<proteinExistence type="predicted"/>
<dbReference type="OrthoDB" id="9801699at2"/>
<sequence length="258" mass="27464">MARRMALQGAEVVGVYELMDTPSGLRRSIVQCLDDFGIPLELSCTVTRLEGEGRLEAVWVSDVDSATLSPLTGTERRVPCDTLLLSVGLLPENELAKTVEVQLDAVTGGAQVDDALQTSVPGIFACGNALHIHDLADYASEEGEKAGMSAALRAAGAEEARMAIAPASVMVGEGVRYVVPQQVRQGKRVIFSLRPSRPLRNGHLVIEAHLADGSKKILKTKRVTVAVPAEMMRTPIDVPEESGLLSVSVRLEAGGDVE</sequence>
<feature type="domain" description="FAD/NAD(P)-binding" evidence="2">
    <location>
        <begin position="21"/>
        <end position="143"/>
    </location>
</feature>
<dbReference type="AlphaFoldDB" id="A0A6N8JPK2"/>
<dbReference type="Gene3D" id="3.50.50.60">
    <property type="entry name" value="FAD/NAD(P)-binding domain"/>
    <property type="match status" value="1"/>
</dbReference>
<protein>
    <recommendedName>
        <fullName evidence="2">FAD/NAD(P)-binding domain-containing protein</fullName>
    </recommendedName>
</protein>
<accession>A0A6N8JPK2</accession>
<evidence type="ECO:0000256" key="1">
    <source>
        <dbReference type="ARBA" id="ARBA00023002"/>
    </source>
</evidence>
<dbReference type="GO" id="GO:0016491">
    <property type="term" value="F:oxidoreductase activity"/>
    <property type="evidence" value="ECO:0007669"/>
    <property type="project" value="UniProtKB-KW"/>
</dbReference>
<dbReference type="InterPro" id="IPR051691">
    <property type="entry name" value="Metab_Enz_Cyan_OpOx_G3PDH"/>
</dbReference>
<dbReference type="RefSeq" id="WP_160346088.1">
    <property type="nucleotide sequence ID" value="NZ_WSRR01000013.1"/>
</dbReference>
<dbReference type="SUPFAM" id="SSF51905">
    <property type="entry name" value="FAD/NAD(P)-binding domain"/>
    <property type="match status" value="1"/>
</dbReference>
<reference evidence="3 4" key="1">
    <citation type="submission" date="2019-12" db="EMBL/GenBank/DDBJ databases">
        <title>Microbes associate with the intestines of laboratory mice.</title>
        <authorList>
            <person name="Navarre W."/>
            <person name="Wong E."/>
        </authorList>
    </citation>
    <scope>NUCLEOTIDE SEQUENCE [LARGE SCALE GENOMIC DNA]</scope>
    <source>
        <strain evidence="3 4">NM66_B29</strain>
    </source>
</reference>
<dbReference type="PRINTS" id="PR00368">
    <property type="entry name" value="FADPNR"/>
</dbReference>
<dbReference type="InterPro" id="IPR036188">
    <property type="entry name" value="FAD/NAD-bd_sf"/>
</dbReference>
<evidence type="ECO:0000313" key="3">
    <source>
        <dbReference type="EMBL" id="MVX61077.1"/>
    </source>
</evidence>
<organism evidence="3 4">
    <name type="scientific">Adlercreutzia mucosicola</name>
    <dbReference type="NCBI Taxonomy" id="580026"/>
    <lineage>
        <taxon>Bacteria</taxon>
        <taxon>Bacillati</taxon>
        <taxon>Actinomycetota</taxon>
        <taxon>Coriobacteriia</taxon>
        <taxon>Eggerthellales</taxon>
        <taxon>Eggerthellaceae</taxon>
        <taxon>Adlercreutzia</taxon>
    </lineage>
</organism>
<dbReference type="PANTHER" id="PTHR42949">
    <property type="entry name" value="ANAEROBIC GLYCEROL-3-PHOSPHATE DEHYDROGENASE SUBUNIT B"/>
    <property type="match status" value="1"/>
</dbReference>
<dbReference type="EMBL" id="WSRR01000013">
    <property type="protein sequence ID" value="MVX61077.1"/>
    <property type="molecule type" value="Genomic_DNA"/>
</dbReference>
<name>A0A6N8JPK2_9ACTN</name>
<dbReference type="Pfam" id="PF07992">
    <property type="entry name" value="Pyr_redox_2"/>
    <property type="match status" value="1"/>
</dbReference>
<evidence type="ECO:0000313" key="4">
    <source>
        <dbReference type="Proteomes" id="UP000463388"/>
    </source>
</evidence>
<evidence type="ECO:0000259" key="2">
    <source>
        <dbReference type="Pfam" id="PF07992"/>
    </source>
</evidence>